<dbReference type="Gene3D" id="3.30.565.10">
    <property type="entry name" value="Histidine kinase-like ATPase, C-terminal domain"/>
    <property type="match status" value="1"/>
</dbReference>
<gene>
    <name evidence="3" type="ORF">HNQ61_004133</name>
</gene>
<evidence type="ECO:0000256" key="1">
    <source>
        <dbReference type="SAM" id="Phobius"/>
    </source>
</evidence>
<dbReference type="PANTHER" id="PTHR34220:SF7">
    <property type="entry name" value="SENSOR HISTIDINE KINASE YPDA"/>
    <property type="match status" value="1"/>
</dbReference>
<name>A0A841H304_9BACT</name>
<dbReference type="Proteomes" id="UP000582837">
    <property type="component" value="Unassembled WGS sequence"/>
</dbReference>
<organism evidence="3 4">
    <name type="scientific">Longimicrobium terrae</name>
    <dbReference type="NCBI Taxonomy" id="1639882"/>
    <lineage>
        <taxon>Bacteria</taxon>
        <taxon>Pseudomonadati</taxon>
        <taxon>Gemmatimonadota</taxon>
        <taxon>Longimicrobiia</taxon>
        <taxon>Longimicrobiales</taxon>
        <taxon>Longimicrobiaceae</taxon>
        <taxon>Longimicrobium</taxon>
    </lineage>
</organism>
<reference evidence="3 4" key="1">
    <citation type="submission" date="2020-08" db="EMBL/GenBank/DDBJ databases">
        <title>Genomic Encyclopedia of Type Strains, Phase IV (KMG-IV): sequencing the most valuable type-strain genomes for metagenomic binning, comparative biology and taxonomic classification.</title>
        <authorList>
            <person name="Goeker M."/>
        </authorList>
    </citation>
    <scope>NUCLEOTIDE SEQUENCE [LARGE SCALE GENOMIC DNA]</scope>
    <source>
        <strain evidence="3 4">DSM 29007</strain>
    </source>
</reference>
<feature type="transmembrane region" description="Helical" evidence="1">
    <location>
        <begin position="115"/>
        <end position="139"/>
    </location>
</feature>
<dbReference type="GO" id="GO:0016020">
    <property type="term" value="C:membrane"/>
    <property type="evidence" value="ECO:0007669"/>
    <property type="project" value="InterPro"/>
</dbReference>
<evidence type="ECO:0000313" key="4">
    <source>
        <dbReference type="Proteomes" id="UP000582837"/>
    </source>
</evidence>
<keyword evidence="1" id="KW-0812">Transmembrane</keyword>
<dbReference type="Pfam" id="PF06580">
    <property type="entry name" value="His_kinase"/>
    <property type="match status" value="1"/>
</dbReference>
<feature type="transmembrane region" description="Helical" evidence="1">
    <location>
        <begin position="44"/>
        <end position="66"/>
    </location>
</feature>
<keyword evidence="1" id="KW-1133">Transmembrane helix</keyword>
<dbReference type="SUPFAM" id="SSF55874">
    <property type="entry name" value="ATPase domain of HSP90 chaperone/DNA topoisomerase II/histidine kinase"/>
    <property type="match status" value="1"/>
</dbReference>
<sequence length="346" mass="37174">MKRGVVALLHAGYWAAYLLLLAVVLAALRLPLADSRPFVTSLLAARLGVLAVAPSLVAFYLAYLILFPRLLARRRIGALLAAWAAASTGAAALGTLGTCLAGAGGAACATSGEVAGLMALLAPVAALHAGMALVMRGFVGWYGDLRVKEELARRTREVETALLRARLDPHFLFNTLNNIDVLITRDAAAASAYLNKLCDIMRFVLYEARAETIPLTAELAYIEKYLDLERIRSANPRHVHYAVEGDPAGLRITPMIFIPFIENAFKHAVAARTGNTIDVAVRVDGGRVRFCCANRHRGAHGPALPSGGVGNAVMARRLALLYPDRHALDVSDRDDTYTVRLTVDLA</sequence>
<dbReference type="InterPro" id="IPR010559">
    <property type="entry name" value="Sig_transdc_His_kin_internal"/>
</dbReference>
<feature type="transmembrane region" description="Helical" evidence="1">
    <location>
        <begin position="78"/>
        <end position="103"/>
    </location>
</feature>
<dbReference type="InterPro" id="IPR050640">
    <property type="entry name" value="Bact_2-comp_sensor_kinase"/>
</dbReference>
<dbReference type="GO" id="GO:0000155">
    <property type="term" value="F:phosphorelay sensor kinase activity"/>
    <property type="evidence" value="ECO:0007669"/>
    <property type="project" value="InterPro"/>
</dbReference>
<comment type="caution">
    <text evidence="3">The sequence shown here is derived from an EMBL/GenBank/DDBJ whole genome shotgun (WGS) entry which is preliminary data.</text>
</comment>
<feature type="domain" description="Signal transduction histidine kinase internal region" evidence="2">
    <location>
        <begin position="159"/>
        <end position="234"/>
    </location>
</feature>
<dbReference type="RefSeq" id="WP_170038283.1">
    <property type="nucleotide sequence ID" value="NZ_JABDTL010000002.1"/>
</dbReference>
<feature type="transmembrane region" description="Helical" evidence="1">
    <location>
        <begin position="12"/>
        <end position="32"/>
    </location>
</feature>
<keyword evidence="4" id="KW-1185">Reference proteome</keyword>
<evidence type="ECO:0000259" key="2">
    <source>
        <dbReference type="Pfam" id="PF06580"/>
    </source>
</evidence>
<dbReference type="InterPro" id="IPR036890">
    <property type="entry name" value="HATPase_C_sf"/>
</dbReference>
<protein>
    <recommendedName>
        <fullName evidence="2">Signal transduction histidine kinase internal region domain-containing protein</fullName>
    </recommendedName>
</protein>
<proteinExistence type="predicted"/>
<accession>A0A841H304</accession>
<dbReference type="AlphaFoldDB" id="A0A841H304"/>
<evidence type="ECO:0000313" key="3">
    <source>
        <dbReference type="EMBL" id="MBB6072471.1"/>
    </source>
</evidence>
<keyword evidence="1" id="KW-0472">Membrane</keyword>
<dbReference type="PANTHER" id="PTHR34220">
    <property type="entry name" value="SENSOR HISTIDINE KINASE YPDA"/>
    <property type="match status" value="1"/>
</dbReference>
<dbReference type="EMBL" id="JACHIA010000015">
    <property type="protein sequence ID" value="MBB6072471.1"/>
    <property type="molecule type" value="Genomic_DNA"/>
</dbReference>